<sequence length="145" mass="16705">MDCVSPSWYSDSIDRTPDQTLIYDGQHLLDHEKLDAQIQPLEETEAVTAETKVYAELNPDAIKDEVRQLALSIEETFDDILHNLKNAKDIEKMSEELIEDTNRLIEKWKELQKAFREQVWKSKHVAGKACTTVEGLCKCLRREGS</sequence>
<protein>
    <submittedName>
        <fullName evidence="1">Uncharacterized protein</fullName>
    </submittedName>
</protein>
<organism evidence="1 2">
    <name type="scientific">Cerrena zonata</name>
    <dbReference type="NCBI Taxonomy" id="2478898"/>
    <lineage>
        <taxon>Eukaryota</taxon>
        <taxon>Fungi</taxon>
        <taxon>Dikarya</taxon>
        <taxon>Basidiomycota</taxon>
        <taxon>Agaricomycotina</taxon>
        <taxon>Agaricomycetes</taxon>
        <taxon>Polyporales</taxon>
        <taxon>Cerrenaceae</taxon>
        <taxon>Cerrena</taxon>
    </lineage>
</organism>
<proteinExistence type="predicted"/>
<evidence type="ECO:0000313" key="2">
    <source>
        <dbReference type="Proteomes" id="UP001385951"/>
    </source>
</evidence>
<dbReference type="Proteomes" id="UP001385951">
    <property type="component" value="Unassembled WGS sequence"/>
</dbReference>
<name>A0AAW0FQH0_9APHY</name>
<accession>A0AAW0FQH0</accession>
<evidence type="ECO:0000313" key="1">
    <source>
        <dbReference type="EMBL" id="KAK7683308.1"/>
    </source>
</evidence>
<gene>
    <name evidence="1" type="ORF">QCA50_013570</name>
</gene>
<comment type="caution">
    <text evidence="1">The sequence shown here is derived from an EMBL/GenBank/DDBJ whole genome shotgun (WGS) entry which is preliminary data.</text>
</comment>
<keyword evidence="2" id="KW-1185">Reference proteome</keyword>
<reference evidence="1 2" key="1">
    <citation type="submission" date="2022-09" db="EMBL/GenBank/DDBJ databases">
        <authorList>
            <person name="Palmer J.M."/>
        </authorList>
    </citation>
    <scope>NUCLEOTIDE SEQUENCE [LARGE SCALE GENOMIC DNA]</scope>
    <source>
        <strain evidence="1 2">DSM 7382</strain>
    </source>
</reference>
<dbReference type="EMBL" id="JASBNA010000031">
    <property type="protein sequence ID" value="KAK7683308.1"/>
    <property type="molecule type" value="Genomic_DNA"/>
</dbReference>
<dbReference type="AlphaFoldDB" id="A0AAW0FQH0"/>